<keyword evidence="4" id="KW-0560">Oxidoreductase</keyword>
<dbReference type="PANTHER" id="PTHR43275">
    <property type="entry name" value="D-MALATE DEHYDROGENASE [DECARBOXYLATING]"/>
    <property type="match status" value="1"/>
</dbReference>
<evidence type="ECO:0000256" key="2">
    <source>
        <dbReference type="ARBA" id="ARBA00001946"/>
    </source>
</evidence>
<comment type="caution">
    <text evidence="8">The sequence shown here is derived from an EMBL/GenBank/DDBJ whole genome shotgun (WGS) entry which is preliminary data.</text>
</comment>
<evidence type="ECO:0000256" key="4">
    <source>
        <dbReference type="ARBA" id="ARBA00023002"/>
    </source>
</evidence>
<dbReference type="InterPro" id="IPR024084">
    <property type="entry name" value="IsoPropMal-DH-like_dom"/>
</dbReference>
<evidence type="ECO:0000256" key="5">
    <source>
        <dbReference type="ARBA" id="ARBA00023027"/>
    </source>
</evidence>
<dbReference type="RefSeq" id="WP_250392821.1">
    <property type="nucleotide sequence ID" value="NZ_QYOH01000361.1"/>
</dbReference>
<evidence type="ECO:0000256" key="6">
    <source>
        <dbReference type="ARBA" id="ARBA00023211"/>
    </source>
</evidence>
<dbReference type="SUPFAM" id="SSF53659">
    <property type="entry name" value="Isocitrate/Isopropylmalate dehydrogenase-like"/>
    <property type="match status" value="1"/>
</dbReference>
<dbReference type="Pfam" id="PF00180">
    <property type="entry name" value="Iso_dh"/>
    <property type="match status" value="1"/>
</dbReference>
<evidence type="ECO:0000256" key="3">
    <source>
        <dbReference type="ARBA" id="ARBA00022723"/>
    </source>
</evidence>
<feature type="domain" description="Isopropylmalate dehydrogenase-like" evidence="7">
    <location>
        <begin position="1"/>
        <end position="68"/>
    </location>
</feature>
<gene>
    <name evidence="8" type="ORF">D4N09_28585</name>
</gene>
<organism evidence="8 9">
    <name type="scientific">Escherichia coli</name>
    <dbReference type="NCBI Taxonomy" id="562"/>
    <lineage>
        <taxon>Bacteria</taxon>
        <taxon>Pseudomonadati</taxon>
        <taxon>Pseudomonadota</taxon>
        <taxon>Gammaproteobacteria</taxon>
        <taxon>Enterobacterales</taxon>
        <taxon>Enterobacteriaceae</taxon>
        <taxon>Escherichia</taxon>
    </lineage>
</organism>
<keyword evidence="6" id="KW-0464">Manganese</keyword>
<evidence type="ECO:0000313" key="8">
    <source>
        <dbReference type="EMBL" id="TXU24011.1"/>
    </source>
</evidence>
<dbReference type="Gene3D" id="3.40.718.10">
    <property type="entry name" value="Isopropylmalate Dehydrogenase"/>
    <property type="match status" value="1"/>
</dbReference>
<keyword evidence="3" id="KW-0479">Metal-binding</keyword>
<comment type="cofactor">
    <cofactor evidence="1">
        <name>Mn(2+)</name>
        <dbReference type="ChEBI" id="CHEBI:29035"/>
    </cofactor>
</comment>
<dbReference type="AlphaFoldDB" id="A0A8T9CKW3"/>
<protein>
    <submittedName>
        <fullName evidence="8">Tartrate dehydrogenase</fullName>
    </submittedName>
</protein>
<feature type="non-terminal residue" evidence="8">
    <location>
        <position position="1"/>
    </location>
</feature>
<name>A0A8T9CKW3_ECOLX</name>
<dbReference type="GO" id="GO:0046872">
    <property type="term" value="F:metal ion binding"/>
    <property type="evidence" value="ECO:0007669"/>
    <property type="project" value="UniProtKB-KW"/>
</dbReference>
<evidence type="ECO:0000313" key="9">
    <source>
        <dbReference type="Proteomes" id="UP000460654"/>
    </source>
</evidence>
<dbReference type="Proteomes" id="UP000460654">
    <property type="component" value="Unassembled WGS sequence"/>
</dbReference>
<accession>A0A8T9CKW3</accession>
<evidence type="ECO:0000256" key="1">
    <source>
        <dbReference type="ARBA" id="ARBA00001936"/>
    </source>
</evidence>
<keyword evidence="5" id="KW-0520">NAD</keyword>
<dbReference type="PANTHER" id="PTHR43275:SF1">
    <property type="entry name" value="D-MALATE DEHYDROGENASE [DECARBOXYLATING]"/>
    <property type="match status" value="1"/>
</dbReference>
<dbReference type="EMBL" id="QYOH01000361">
    <property type="protein sequence ID" value="TXU24011.1"/>
    <property type="molecule type" value="Genomic_DNA"/>
</dbReference>
<evidence type="ECO:0000259" key="7">
    <source>
        <dbReference type="Pfam" id="PF00180"/>
    </source>
</evidence>
<proteinExistence type="predicted"/>
<reference evidence="8 9" key="1">
    <citation type="submission" date="2018-09" db="EMBL/GenBank/DDBJ databases">
        <title>Persistent metagenomic signatures of early life antibiotic treatment in the infant gut microbiota and resistome.</title>
        <authorList>
            <person name="Gasparrini A.J."/>
        </authorList>
    </citation>
    <scope>NUCLEOTIDE SEQUENCE [LARGE SCALE GENOMIC DNA]</scope>
    <source>
        <strain evidence="8 9">T0181B.E-10</strain>
    </source>
</reference>
<comment type="cofactor">
    <cofactor evidence="2">
        <name>Mg(2+)</name>
        <dbReference type="ChEBI" id="CHEBI:18420"/>
    </cofactor>
</comment>
<dbReference type="InterPro" id="IPR050501">
    <property type="entry name" value="ICDH/IPMDH"/>
</dbReference>
<sequence>DIYGKNIANPIATIWAGAMMLDFLGNGDERFQQAHNGILAAIEEVIAHGPKTPDMKGNATTPQVADAICKIILR</sequence>
<dbReference type="GO" id="GO:0016491">
    <property type="term" value="F:oxidoreductase activity"/>
    <property type="evidence" value="ECO:0007669"/>
    <property type="project" value="UniProtKB-KW"/>
</dbReference>